<dbReference type="InterPro" id="IPR009081">
    <property type="entry name" value="PP-bd_ACP"/>
</dbReference>
<dbReference type="InterPro" id="IPR006162">
    <property type="entry name" value="Ppantetheine_attach_site"/>
</dbReference>
<dbReference type="CDD" id="cd19531">
    <property type="entry name" value="LCL_NRPS-like"/>
    <property type="match status" value="1"/>
</dbReference>
<comment type="cofactor">
    <cofactor evidence="1">
        <name>pantetheine 4'-phosphate</name>
        <dbReference type="ChEBI" id="CHEBI:47942"/>
    </cofactor>
</comment>
<dbReference type="SUPFAM" id="SSF51161">
    <property type="entry name" value="Trimeric LpxA-like enzymes"/>
    <property type="match status" value="1"/>
</dbReference>
<dbReference type="Pfam" id="PF00132">
    <property type="entry name" value="Hexapep"/>
    <property type="match status" value="1"/>
</dbReference>
<keyword evidence="4" id="KW-0808">Transferase</keyword>
<dbReference type="EMBL" id="CP053452">
    <property type="protein sequence ID" value="QJW98084.1"/>
    <property type="molecule type" value="Genomic_DNA"/>
</dbReference>
<organism evidence="9 10">
    <name type="scientific">Frigoriglobus tundricola</name>
    <dbReference type="NCBI Taxonomy" id="2774151"/>
    <lineage>
        <taxon>Bacteria</taxon>
        <taxon>Pseudomonadati</taxon>
        <taxon>Planctomycetota</taxon>
        <taxon>Planctomycetia</taxon>
        <taxon>Gemmatales</taxon>
        <taxon>Gemmataceae</taxon>
        <taxon>Frigoriglobus</taxon>
    </lineage>
</organism>
<dbReference type="PROSITE" id="PS00012">
    <property type="entry name" value="PHOSPHOPANTETHEINE"/>
    <property type="match status" value="1"/>
</dbReference>
<dbReference type="PANTHER" id="PTHR45527:SF1">
    <property type="entry name" value="FATTY ACID SYNTHASE"/>
    <property type="match status" value="1"/>
</dbReference>
<feature type="region of interest" description="Disordered" evidence="7">
    <location>
        <begin position="869"/>
        <end position="893"/>
    </location>
</feature>
<dbReference type="Pfam" id="PF00550">
    <property type="entry name" value="PP-binding"/>
    <property type="match status" value="1"/>
</dbReference>
<dbReference type="GO" id="GO:0031177">
    <property type="term" value="F:phosphopantetheine binding"/>
    <property type="evidence" value="ECO:0007669"/>
    <property type="project" value="InterPro"/>
</dbReference>
<proteinExistence type="predicted"/>
<dbReference type="InterPro" id="IPR036736">
    <property type="entry name" value="ACP-like_sf"/>
</dbReference>
<keyword evidence="6" id="KW-0012">Acyltransferase</keyword>
<dbReference type="InterPro" id="IPR029058">
    <property type="entry name" value="AB_hydrolase_fold"/>
</dbReference>
<evidence type="ECO:0000313" key="9">
    <source>
        <dbReference type="EMBL" id="QJW98084.1"/>
    </source>
</evidence>
<feature type="domain" description="Carrier" evidence="8">
    <location>
        <begin position="489"/>
        <end position="564"/>
    </location>
</feature>
<accession>A0A6M5YXA4</accession>
<evidence type="ECO:0000259" key="8">
    <source>
        <dbReference type="PROSITE" id="PS50075"/>
    </source>
</evidence>
<dbReference type="AlphaFoldDB" id="A0A6M5YXA4"/>
<dbReference type="InterPro" id="IPR011004">
    <property type="entry name" value="Trimer_LpxA-like_sf"/>
</dbReference>
<dbReference type="GO" id="GO:0043041">
    <property type="term" value="P:amino acid activation for nonribosomal peptide biosynthetic process"/>
    <property type="evidence" value="ECO:0007669"/>
    <property type="project" value="TreeGrafter"/>
</dbReference>
<evidence type="ECO:0000256" key="2">
    <source>
        <dbReference type="ARBA" id="ARBA00022450"/>
    </source>
</evidence>
<keyword evidence="2" id="KW-0596">Phosphopantetheine</keyword>
<feature type="region of interest" description="Disordered" evidence="7">
    <location>
        <begin position="579"/>
        <end position="642"/>
    </location>
</feature>
<evidence type="ECO:0000256" key="4">
    <source>
        <dbReference type="ARBA" id="ARBA00022679"/>
    </source>
</evidence>
<evidence type="ECO:0000256" key="7">
    <source>
        <dbReference type="SAM" id="MobiDB-lite"/>
    </source>
</evidence>
<evidence type="ECO:0000256" key="5">
    <source>
        <dbReference type="ARBA" id="ARBA00022737"/>
    </source>
</evidence>
<evidence type="ECO:0000256" key="6">
    <source>
        <dbReference type="ARBA" id="ARBA00023315"/>
    </source>
</evidence>
<name>A0A6M5YXA4_9BACT</name>
<dbReference type="InterPro" id="IPR023213">
    <property type="entry name" value="CAT-like_dom_sf"/>
</dbReference>
<dbReference type="Proteomes" id="UP000503447">
    <property type="component" value="Chromosome"/>
</dbReference>
<dbReference type="GO" id="GO:0044550">
    <property type="term" value="P:secondary metabolite biosynthetic process"/>
    <property type="evidence" value="ECO:0007669"/>
    <property type="project" value="TreeGrafter"/>
</dbReference>
<dbReference type="PROSITE" id="PS50075">
    <property type="entry name" value="CARRIER"/>
    <property type="match status" value="1"/>
</dbReference>
<dbReference type="KEGG" id="ftj:FTUN_5664"/>
<dbReference type="InterPro" id="IPR018357">
    <property type="entry name" value="Hexapep_transf_CS"/>
</dbReference>
<keyword evidence="5" id="KW-0677">Repeat</keyword>
<dbReference type="Pfam" id="PF00668">
    <property type="entry name" value="Condensation"/>
    <property type="match status" value="1"/>
</dbReference>
<dbReference type="SMART" id="SM00823">
    <property type="entry name" value="PKS_PP"/>
    <property type="match status" value="1"/>
</dbReference>
<dbReference type="CDD" id="cd04647">
    <property type="entry name" value="LbH_MAT_like"/>
    <property type="match status" value="1"/>
</dbReference>
<feature type="compositionally biased region" description="Basic and acidic residues" evidence="7">
    <location>
        <begin position="469"/>
        <end position="482"/>
    </location>
</feature>
<dbReference type="Gene3D" id="3.30.559.30">
    <property type="entry name" value="Nonribosomal peptide synthetase, condensation domain"/>
    <property type="match status" value="1"/>
</dbReference>
<feature type="region of interest" description="Disordered" evidence="7">
    <location>
        <begin position="463"/>
        <end position="482"/>
    </location>
</feature>
<keyword evidence="10" id="KW-1185">Reference proteome</keyword>
<gene>
    <name evidence="9" type="ORF">FTUN_5664</name>
</gene>
<reference evidence="10" key="1">
    <citation type="submission" date="2020-05" db="EMBL/GenBank/DDBJ databases">
        <title>Frigoriglobus tundricola gen. nov., sp. nov., a psychrotolerant cellulolytic planctomycete of the family Gemmataceae with two divergent copies of 16S rRNA gene.</title>
        <authorList>
            <person name="Kulichevskaya I.S."/>
            <person name="Ivanova A.A."/>
            <person name="Naumoff D.G."/>
            <person name="Beletsky A.V."/>
            <person name="Rijpstra W.I.C."/>
            <person name="Sinninghe Damste J.S."/>
            <person name="Mardanov A.V."/>
            <person name="Ravin N.V."/>
            <person name="Dedysh S.N."/>
        </authorList>
    </citation>
    <scope>NUCLEOTIDE SEQUENCE [LARGE SCALE GENOMIC DNA]</scope>
    <source>
        <strain evidence="10">PL17</strain>
    </source>
</reference>
<evidence type="ECO:0000256" key="3">
    <source>
        <dbReference type="ARBA" id="ARBA00022553"/>
    </source>
</evidence>
<sequence>MKSPMRASIVSTTAPENAGGGDAYAFPATVGQQVVWSLNCLSPGNPAHNIALRFRLAGPLRPEILERTLTEIVRRHEALRTSFVSEGADLLQVVSPPPAVPVPMTDLTGATDPRGAGEQAMAEEAVRGFDLGGQSLFRARLLRFGTDEHVLLLTVHHIVADGWSTGIISRELAALYAALEAGRPSPLPAPELQFGDFAVWQSEWLRTPAATAQLEYWTRQLTGLQPLLLPPDPVPHRARISTGEIESVLLPRTLTARLTQLGHARGATLFMVSLVGLKLVLRHRTGQEDVALGALIAGRSRTALESVVGLFVNTLVLRTDLSGAPTFAELLERVRATVLDAMANQDVPFGRVIETVSREQRMMGPRAPFRINFIFQRAFLEPAQAGSVAITPIRSLSPGALLDLNFFMVEREEGWRASCEYDSAKYLPETIRRLLSDFQDLLVAIAADPGGRVSTFPVPARAIPAGGPADRRDPAREPDGRTEVRPIAAPCTEVEAVLAGVWAELFRIRDIQTTADFFDLGGHSLLAARLLVKIQAIFGVRLPASAIFEKPTVREMARLIEAATENGWGADVHRARADEHGAPAQWGRGKGRGPGEWAGTRLDAQGGPGDERAGPLPHATAPNGQPDPQTAPPAGAPNGSVLTRDPARWGNLRWRLATSNHWLARTAKRAKRVWPRVSIPAPRVVFLPILNTFLLTRGLYHFFLRVFINEPLFKAYCTKYGRHVHTGTYLHWIQGNGAIVLGDNVTIDGRCVITFAARFVERPTLTVGNKSGISHNCTFVIGKAITIGSHCRIATGVQMFDSNGHPTDAVARTRGDAPRAEDVHPITIGDHVWIGRNAIIGPGVTIGEGAVVAAGAVVLTDVPPYTVVGGNPAGKMGSSRPRTPAPSRNGQGG</sequence>
<dbReference type="InterPro" id="IPR001242">
    <property type="entry name" value="Condensation_dom"/>
</dbReference>
<dbReference type="GO" id="GO:0005829">
    <property type="term" value="C:cytosol"/>
    <property type="evidence" value="ECO:0007669"/>
    <property type="project" value="TreeGrafter"/>
</dbReference>
<dbReference type="InterPro" id="IPR020806">
    <property type="entry name" value="PKS_PP-bd"/>
</dbReference>
<dbReference type="Gene3D" id="2.160.10.10">
    <property type="entry name" value="Hexapeptide repeat proteins"/>
    <property type="match status" value="1"/>
</dbReference>
<dbReference type="SUPFAM" id="SSF52777">
    <property type="entry name" value="CoA-dependent acyltransferases"/>
    <property type="match status" value="2"/>
</dbReference>
<evidence type="ECO:0000313" key="10">
    <source>
        <dbReference type="Proteomes" id="UP000503447"/>
    </source>
</evidence>
<dbReference type="InterPro" id="IPR001451">
    <property type="entry name" value="Hexapep"/>
</dbReference>
<dbReference type="GO" id="GO:0016746">
    <property type="term" value="F:acyltransferase activity"/>
    <property type="evidence" value="ECO:0007669"/>
    <property type="project" value="UniProtKB-KW"/>
</dbReference>
<evidence type="ECO:0000256" key="1">
    <source>
        <dbReference type="ARBA" id="ARBA00001957"/>
    </source>
</evidence>
<dbReference type="PANTHER" id="PTHR45527">
    <property type="entry name" value="NONRIBOSOMAL PEPTIDE SYNTHETASE"/>
    <property type="match status" value="1"/>
</dbReference>
<dbReference type="Gene3D" id="3.40.50.1820">
    <property type="entry name" value="alpha/beta hydrolase"/>
    <property type="match status" value="1"/>
</dbReference>
<dbReference type="SUPFAM" id="SSF47336">
    <property type="entry name" value="ACP-like"/>
    <property type="match status" value="1"/>
</dbReference>
<keyword evidence="3" id="KW-0597">Phosphoprotein</keyword>
<protein>
    <recommendedName>
        <fullName evidence="8">Carrier domain-containing protein</fullName>
    </recommendedName>
</protein>
<dbReference type="PROSITE" id="PS00101">
    <property type="entry name" value="HEXAPEP_TRANSFERASES"/>
    <property type="match status" value="1"/>
</dbReference>
<dbReference type="Gene3D" id="3.30.559.10">
    <property type="entry name" value="Chloramphenicol acetyltransferase-like domain"/>
    <property type="match status" value="1"/>
</dbReference>